<keyword evidence="2" id="KW-1185">Reference proteome</keyword>
<proteinExistence type="predicted"/>
<comment type="caution">
    <text evidence="1">The sequence shown here is derived from an EMBL/GenBank/DDBJ whole genome shotgun (WGS) entry which is preliminary data.</text>
</comment>
<evidence type="ECO:0008006" key="3">
    <source>
        <dbReference type="Google" id="ProtNLM"/>
    </source>
</evidence>
<accession>A0A367KCC4</accession>
<evidence type="ECO:0000313" key="2">
    <source>
        <dbReference type="Proteomes" id="UP000252139"/>
    </source>
</evidence>
<gene>
    <name evidence="1" type="ORF">CU097_015506</name>
</gene>
<sequence>MVENGLHCWNSELAFGIPTYNSHSRINQRTCIPFHSIIDHFLSTDGLLNPTLVVHEDLALESDYRPLTLCCLVPPAPSTPDHSRLLWHLSRLQEQDCPFGEKISTKVAPFKILLLDYIAEDGKYTDTAPNIDDLATTFNDMIHLCLDNSVGRRSPRPCHHSWFWTSDLQDAFDHREACRRAWKCAPDLDKVSK</sequence>
<reference evidence="1 2" key="1">
    <citation type="journal article" date="2018" name="G3 (Bethesda)">
        <title>Phylogenetic and Phylogenomic Definition of Rhizopus Species.</title>
        <authorList>
            <person name="Gryganskyi A.P."/>
            <person name="Golan J."/>
            <person name="Dolatabadi S."/>
            <person name="Mondo S."/>
            <person name="Robb S."/>
            <person name="Idnurm A."/>
            <person name="Muszewska A."/>
            <person name="Steczkiewicz K."/>
            <person name="Masonjones S."/>
            <person name="Liao H.L."/>
            <person name="Gajdeczka M.T."/>
            <person name="Anike F."/>
            <person name="Vuek A."/>
            <person name="Anishchenko I.M."/>
            <person name="Voigt K."/>
            <person name="de Hoog G.S."/>
            <person name="Smith M.E."/>
            <person name="Heitman J."/>
            <person name="Vilgalys R."/>
            <person name="Stajich J.E."/>
        </authorList>
    </citation>
    <scope>NUCLEOTIDE SEQUENCE [LARGE SCALE GENOMIC DNA]</scope>
    <source>
        <strain evidence="1 2">CBS 357.93</strain>
    </source>
</reference>
<name>A0A367KCC4_RHIAZ</name>
<dbReference type="STRING" id="86630.A0A367KCC4"/>
<dbReference type="OrthoDB" id="2286267at2759"/>
<dbReference type="Proteomes" id="UP000252139">
    <property type="component" value="Unassembled WGS sequence"/>
</dbReference>
<protein>
    <recommendedName>
        <fullName evidence="3">Endonuclease/exonuclease/phosphatase domain-containing protein</fullName>
    </recommendedName>
</protein>
<dbReference type="AlphaFoldDB" id="A0A367KCC4"/>
<evidence type="ECO:0000313" key="1">
    <source>
        <dbReference type="EMBL" id="RCH99892.1"/>
    </source>
</evidence>
<dbReference type="EMBL" id="PJQL01000093">
    <property type="protein sequence ID" value="RCH99892.1"/>
    <property type="molecule type" value="Genomic_DNA"/>
</dbReference>
<organism evidence="1 2">
    <name type="scientific">Rhizopus azygosporus</name>
    <name type="common">Rhizopus microsporus var. azygosporus</name>
    <dbReference type="NCBI Taxonomy" id="86630"/>
    <lineage>
        <taxon>Eukaryota</taxon>
        <taxon>Fungi</taxon>
        <taxon>Fungi incertae sedis</taxon>
        <taxon>Mucoromycota</taxon>
        <taxon>Mucoromycotina</taxon>
        <taxon>Mucoromycetes</taxon>
        <taxon>Mucorales</taxon>
        <taxon>Mucorineae</taxon>
        <taxon>Rhizopodaceae</taxon>
        <taxon>Rhizopus</taxon>
    </lineage>
</organism>